<evidence type="ECO:0000313" key="2">
    <source>
        <dbReference type="EMBL" id="MPC87996.1"/>
    </source>
</evidence>
<comment type="caution">
    <text evidence="2">The sequence shown here is derived from an EMBL/GenBank/DDBJ whole genome shotgun (WGS) entry which is preliminary data.</text>
</comment>
<reference evidence="2 3" key="1">
    <citation type="submission" date="2019-05" db="EMBL/GenBank/DDBJ databases">
        <title>Another draft genome of Portunus trituberculatus and its Hox gene families provides insights of decapod evolution.</title>
        <authorList>
            <person name="Jeong J.-H."/>
            <person name="Song I."/>
            <person name="Kim S."/>
            <person name="Choi T."/>
            <person name="Kim D."/>
            <person name="Ryu S."/>
            <person name="Kim W."/>
        </authorList>
    </citation>
    <scope>NUCLEOTIDE SEQUENCE [LARGE SCALE GENOMIC DNA]</scope>
    <source>
        <tissue evidence="2">Muscle</tissue>
    </source>
</reference>
<proteinExistence type="predicted"/>
<dbReference type="AlphaFoldDB" id="A0A5B7J206"/>
<keyword evidence="3" id="KW-1185">Reference proteome</keyword>
<gene>
    <name evidence="2" type="ORF">E2C01_082885</name>
</gene>
<evidence type="ECO:0000256" key="1">
    <source>
        <dbReference type="SAM" id="MobiDB-lite"/>
    </source>
</evidence>
<sequence>MERSCHYQGRTKPAYPNNPQPAAANWFFLHWKTLTVLLHLPRRNWILPRIICADNVLPSREGGHNCASLHLPRRNWILPRPRTSSSVTTRDAIQGSDDTATLYLPRRK</sequence>
<name>A0A5B7J206_PORTR</name>
<feature type="region of interest" description="Disordered" evidence="1">
    <location>
        <begin position="82"/>
        <end position="108"/>
    </location>
</feature>
<protein>
    <submittedName>
        <fullName evidence="2">Uncharacterized protein</fullName>
    </submittedName>
</protein>
<evidence type="ECO:0000313" key="3">
    <source>
        <dbReference type="Proteomes" id="UP000324222"/>
    </source>
</evidence>
<organism evidence="2 3">
    <name type="scientific">Portunus trituberculatus</name>
    <name type="common">Swimming crab</name>
    <name type="synonym">Neptunus trituberculatus</name>
    <dbReference type="NCBI Taxonomy" id="210409"/>
    <lineage>
        <taxon>Eukaryota</taxon>
        <taxon>Metazoa</taxon>
        <taxon>Ecdysozoa</taxon>
        <taxon>Arthropoda</taxon>
        <taxon>Crustacea</taxon>
        <taxon>Multicrustacea</taxon>
        <taxon>Malacostraca</taxon>
        <taxon>Eumalacostraca</taxon>
        <taxon>Eucarida</taxon>
        <taxon>Decapoda</taxon>
        <taxon>Pleocyemata</taxon>
        <taxon>Brachyura</taxon>
        <taxon>Eubrachyura</taxon>
        <taxon>Portunoidea</taxon>
        <taxon>Portunidae</taxon>
        <taxon>Portuninae</taxon>
        <taxon>Portunus</taxon>
    </lineage>
</organism>
<dbReference type="EMBL" id="VSRR010076273">
    <property type="protein sequence ID" value="MPC87996.1"/>
    <property type="molecule type" value="Genomic_DNA"/>
</dbReference>
<accession>A0A5B7J206</accession>
<dbReference type="Proteomes" id="UP000324222">
    <property type="component" value="Unassembled WGS sequence"/>
</dbReference>
<feature type="compositionally biased region" description="Polar residues" evidence="1">
    <location>
        <begin position="82"/>
        <end position="99"/>
    </location>
</feature>